<dbReference type="CDD" id="cd10917">
    <property type="entry name" value="CE4_NodB_like_6s_7s"/>
    <property type="match status" value="1"/>
</dbReference>
<dbReference type="InterPro" id="IPR002509">
    <property type="entry name" value="NODB_dom"/>
</dbReference>
<proteinExistence type="predicted"/>
<dbReference type="STRING" id="641691.SAMN05421636_101257"/>
<evidence type="ECO:0000313" key="3">
    <source>
        <dbReference type="EMBL" id="SDD63244.1"/>
    </source>
</evidence>
<protein>
    <submittedName>
        <fullName evidence="3">Peptidoglycan/xylan/chitin deacetylase, PgdA/CDA1 family</fullName>
    </submittedName>
</protein>
<accession>A0A1G6WBS1</accession>
<gene>
    <name evidence="3" type="ORF">SAMN05421636_101257</name>
</gene>
<dbReference type="Proteomes" id="UP000199109">
    <property type="component" value="Unassembled WGS sequence"/>
</dbReference>
<feature type="transmembrane region" description="Helical" evidence="1">
    <location>
        <begin position="32"/>
        <end position="54"/>
    </location>
</feature>
<feature type="domain" description="NodB homology" evidence="2">
    <location>
        <begin position="68"/>
        <end position="246"/>
    </location>
</feature>
<evidence type="ECO:0000256" key="1">
    <source>
        <dbReference type="SAM" id="Phobius"/>
    </source>
</evidence>
<dbReference type="InterPro" id="IPR050248">
    <property type="entry name" value="Polysacc_deacetylase_ArnD"/>
</dbReference>
<dbReference type="PROSITE" id="PS51677">
    <property type="entry name" value="NODB"/>
    <property type="match status" value="1"/>
</dbReference>
<dbReference type="PANTHER" id="PTHR10587">
    <property type="entry name" value="GLYCOSYL TRANSFERASE-RELATED"/>
    <property type="match status" value="1"/>
</dbReference>
<keyword evidence="4" id="KW-1185">Reference proteome</keyword>
<name>A0A1G6WBS1_9FLAO</name>
<dbReference type="GO" id="GO:0005975">
    <property type="term" value="P:carbohydrate metabolic process"/>
    <property type="evidence" value="ECO:0007669"/>
    <property type="project" value="InterPro"/>
</dbReference>
<dbReference type="Gene3D" id="3.20.20.370">
    <property type="entry name" value="Glycoside hydrolase/deacetylase"/>
    <property type="match status" value="1"/>
</dbReference>
<keyword evidence="1" id="KW-0812">Transmembrane</keyword>
<keyword evidence="1" id="KW-0472">Membrane</keyword>
<dbReference type="SUPFAM" id="SSF88713">
    <property type="entry name" value="Glycoside hydrolase/deacetylase"/>
    <property type="match status" value="1"/>
</dbReference>
<dbReference type="InterPro" id="IPR011330">
    <property type="entry name" value="Glyco_hydro/deAcase_b/a-brl"/>
</dbReference>
<dbReference type="RefSeq" id="WP_091864913.1">
    <property type="nucleotide sequence ID" value="NZ_FNAO01000001.1"/>
</dbReference>
<dbReference type="AlphaFoldDB" id="A0A1G6WBS1"/>
<dbReference type="EMBL" id="FNAO01000001">
    <property type="protein sequence ID" value="SDD63244.1"/>
    <property type="molecule type" value="Genomic_DNA"/>
</dbReference>
<evidence type="ECO:0000259" key="2">
    <source>
        <dbReference type="PROSITE" id="PS51677"/>
    </source>
</evidence>
<dbReference type="OrthoDB" id="9812065at2"/>
<keyword evidence="1" id="KW-1133">Transmembrane helix</keyword>
<reference evidence="3 4" key="1">
    <citation type="submission" date="2016-10" db="EMBL/GenBank/DDBJ databases">
        <authorList>
            <person name="de Groot N.N."/>
        </authorList>
    </citation>
    <scope>NUCLEOTIDE SEQUENCE [LARGE SCALE GENOMIC DNA]</scope>
    <source>
        <strain evidence="3 4">DSM 23421</strain>
    </source>
</reference>
<evidence type="ECO:0000313" key="4">
    <source>
        <dbReference type="Proteomes" id="UP000199109"/>
    </source>
</evidence>
<dbReference type="Pfam" id="PF01522">
    <property type="entry name" value="Polysacc_deac_1"/>
    <property type="match status" value="1"/>
</dbReference>
<organism evidence="3 4">
    <name type="scientific">Pricia antarctica</name>
    <dbReference type="NCBI Taxonomy" id="641691"/>
    <lineage>
        <taxon>Bacteria</taxon>
        <taxon>Pseudomonadati</taxon>
        <taxon>Bacteroidota</taxon>
        <taxon>Flavobacteriia</taxon>
        <taxon>Flavobacteriales</taxon>
        <taxon>Flavobacteriaceae</taxon>
        <taxon>Pricia</taxon>
    </lineage>
</organism>
<sequence>MLTRRVVNPIALLLLLTLTTLAFFYTIPWWTYTLVVLSWLLITLCGSFFVGWDYHLKSLHKNKKSSGNWLSITFDDGPNLEFTPRVLKLLKKQDAKATFFCIGKHVENHPEILMQILADGHTVGNHTYSHSNSFGFFGFEKVKAELQRTKSLVNTFTGLKMNLYRPAFGVTNPQIEKAVIDLGLQSIGWSVRSLDTTPRSTNSVLDRITSKVSKGDIILLHDTSEKTIAVLERLLVFMQEKNLESVPVERLLEIEAYE</sequence>
<dbReference type="GO" id="GO:0016810">
    <property type="term" value="F:hydrolase activity, acting on carbon-nitrogen (but not peptide) bonds"/>
    <property type="evidence" value="ECO:0007669"/>
    <property type="project" value="InterPro"/>
</dbReference>